<comment type="caution">
    <text evidence="1">The sequence shown here is derived from an EMBL/GenBank/DDBJ whole genome shotgun (WGS) entry which is preliminary data.</text>
</comment>
<reference evidence="1 2" key="2">
    <citation type="journal article" date="2022" name="Mol. Ecol. Resour.">
        <title>The genomes of chicory, endive, great burdock and yacon provide insights into Asteraceae paleo-polyploidization history and plant inulin production.</title>
        <authorList>
            <person name="Fan W."/>
            <person name="Wang S."/>
            <person name="Wang H."/>
            <person name="Wang A."/>
            <person name="Jiang F."/>
            <person name="Liu H."/>
            <person name="Zhao H."/>
            <person name="Xu D."/>
            <person name="Zhang Y."/>
        </authorList>
    </citation>
    <scope>NUCLEOTIDE SEQUENCE [LARGE SCALE GENOMIC DNA]</scope>
    <source>
        <strain evidence="2">cv. Punajuju</strain>
        <tissue evidence="1">Leaves</tissue>
    </source>
</reference>
<evidence type="ECO:0000313" key="2">
    <source>
        <dbReference type="Proteomes" id="UP001055811"/>
    </source>
</evidence>
<name>A0ACB9BJA3_CICIN</name>
<accession>A0ACB9BJA3</accession>
<evidence type="ECO:0000313" key="1">
    <source>
        <dbReference type="EMBL" id="KAI3722081.1"/>
    </source>
</evidence>
<organism evidence="1 2">
    <name type="scientific">Cichorium intybus</name>
    <name type="common">Chicory</name>
    <dbReference type="NCBI Taxonomy" id="13427"/>
    <lineage>
        <taxon>Eukaryota</taxon>
        <taxon>Viridiplantae</taxon>
        <taxon>Streptophyta</taxon>
        <taxon>Embryophyta</taxon>
        <taxon>Tracheophyta</taxon>
        <taxon>Spermatophyta</taxon>
        <taxon>Magnoliopsida</taxon>
        <taxon>eudicotyledons</taxon>
        <taxon>Gunneridae</taxon>
        <taxon>Pentapetalae</taxon>
        <taxon>asterids</taxon>
        <taxon>campanulids</taxon>
        <taxon>Asterales</taxon>
        <taxon>Asteraceae</taxon>
        <taxon>Cichorioideae</taxon>
        <taxon>Cichorieae</taxon>
        <taxon>Cichoriinae</taxon>
        <taxon>Cichorium</taxon>
    </lineage>
</organism>
<proteinExistence type="predicted"/>
<sequence length="88" mass="10128">MPSTSKFHLGSSDLPTVQSFYRGITNANIPMFHYEALLSNAYNFFVVNAIEILTSIMLSFLKPLKYEYMIAIARSLHHSKKEKELEEL</sequence>
<dbReference type="Proteomes" id="UP001055811">
    <property type="component" value="Linkage Group LG06"/>
</dbReference>
<dbReference type="EMBL" id="CM042014">
    <property type="protein sequence ID" value="KAI3722081.1"/>
    <property type="molecule type" value="Genomic_DNA"/>
</dbReference>
<protein>
    <submittedName>
        <fullName evidence="1">Uncharacterized protein</fullName>
    </submittedName>
</protein>
<keyword evidence="2" id="KW-1185">Reference proteome</keyword>
<gene>
    <name evidence="1" type="ORF">L2E82_33107</name>
</gene>
<reference evidence="2" key="1">
    <citation type="journal article" date="2022" name="Mol. Ecol. Resour.">
        <title>The genomes of chicory, endive, great burdock and yacon provide insights into Asteraceae palaeo-polyploidization history and plant inulin production.</title>
        <authorList>
            <person name="Fan W."/>
            <person name="Wang S."/>
            <person name="Wang H."/>
            <person name="Wang A."/>
            <person name="Jiang F."/>
            <person name="Liu H."/>
            <person name="Zhao H."/>
            <person name="Xu D."/>
            <person name="Zhang Y."/>
        </authorList>
    </citation>
    <scope>NUCLEOTIDE SEQUENCE [LARGE SCALE GENOMIC DNA]</scope>
    <source>
        <strain evidence="2">cv. Punajuju</strain>
    </source>
</reference>